<dbReference type="SUPFAM" id="SSF48371">
    <property type="entry name" value="ARM repeat"/>
    <property type="match status" value="1"/>
</dbReference>
<evidence type="ECO:0000313" key="6">
    <source>
        <dbReference type="EMBL" id="CAG9330210.1"/>
    </source>
</evidence>
<dbReference type="PIRSF" id="PIRSF005673">
    <property type="entry name" value="Importin_alpha"/>
    <property type="match status" value="1"/>
</dbReference>
<dbReference type="InterPro" id="IPR024931">
    <property type="entry name" value="Importin_alpha"/>
</dbReference>
<accession>A0AAU9JTK6</accession>
<organism evidence="6 7">
    <name type="scientific">Blepharisma stoltei</name>
    <dbReference type="NCBI Taxonomy" id="1481888"/>
    <lineage>
        <taxon>Eukaryota</taxon>
        <taxon>Sar</taxon>
        <taxon>Alveolata</taxon>
        <taxon>Ciliophora</taxon>
        <taxon>Postciliodesmatophora</taxon>
        <taxon>Heterotrichea</taxon>
        <taxon>Heterotrichida</taxon>
        <taxon>Blepharismidae</taxon>
        <taxon>Blepharisma</taxon>
    </lineage>
</organism>
<dbReference type="GO" id="GO:0061608">
    <property type="term" value="F:nuclear import signal receptor activity"/>
    <property type="evidence" value="ECO:0007669"/>
    <property type="project" value="InterPro"/>
</dbReference>
<dbReference type="Proteomes" id="UP001162131">
    <property type="component" value="Unassembled WGS sequence"/>
</dbReference>
<dbReference type="GO" id="GO:0005737">
    <property type="term" value="C:cytoplasm"/>
    <property type="evidence" value="ECO:0007669"/>
    <property type="project" value="InterPro"/>
</dbReference>
<dbReference type="GO" id="GO:0006606">
    <property type="term" value="P:protein import into nucleus"/>
    <property type="evidence" value="ECO:0007669"/>
    <property type="project" value="InterPro"/>
</dbReference>
<evidence type="ECO:0000313" key="7">
    <source>
        <dbReference type="Proteomes" id="UP001162131"/>
    </source>
</evidence>
<reference evidence="6" key="1">
    <citation type="submission" date="2021-09" db="EMBL/GenBank/DDBJ databases">
        <authorList>
            <consortium name="AG Swart"/>
            <person name="Singh M."/>
            <person name="Singh A."/>
            <person name="Seah K."/>
            <person name="Emmerich C."/>
        </authorList>
    </citation>
    <scope>NUCLEOTIDE SEQUENCE</scope>
    <source>
        <strain evidence="6">ATCC30299</strain>
    </source>
</reference>
<comment type="similarity">
    <text evidence="1 5">Belongs to the importin alpha family.</text>
</comment>
<dbReference type="Pfam" id="PF00514">
    <property type="entry name" value="Arm"/>
    <property type="match status" value="1"/>
</dbReference>
<dbReference type="InterPro" id="IPR011989">
    <property type="entry name" value="ARM-like"/>
</dbReference>
<keyword evidence="2 5" id="KW-0813">Transport</keyword>
<sequence length="468" mass="53398">MEPKFGFTQNPTRSLFYFGESNNQSSSSDPIQPADTSINEISSSLSQMTFANEHSAEAVGKINSDDPILQLEGLQFIRKELSQKDNPPINEIINSGICRRILDLASTMPDDEFLFEATWVFSNILSGNSKQTAYLVNLDVIPFLFRLFDKTNDDIKDQVMWAFGNIAGDNTNWRDLIISNENFGYIIDLCNNMNFSNRNMIKTCSWAVSNFLRGSPQPVVEKVLPFVRFLKRIIVELEEQEILTDALWGCFYITELHSSLEAFQKKQFLEKIIRQLSTWKIELLTASLKTIGNITSQMENSFSVLFRLGFLEKIDSLLCHQKRTIRKEACWILSNMSTESCDVVAKFLENKLYEKLLHIMKTDSQDVKKEAIWVIANSATVCDSNQVINLAQLGMVKELINCIKFNDCRNIALEALCSYVKKVPDVINAEEKDILIKNIDLLVNCGEDCEHAMNLRELLNNRNGDENN</sequence>
<evidence type="ECO:0000256" key="4">
    <source>
        <dbReference type="ARBA" id="ARBA00022927"/>
    </source>
</evidence>
<evidence type="ECO:0000256" key="1">
    <source>
        <dbReference type="ARBA" id="ARBA00010394"/>
    </source>
</evidence>
<keyword evidence="3" id="KW-0677">Repeat</keyword>
<keyword evidence="4 5" id="KW-0653">Protein transport</keyword>
<dbReference type="PANTHER" id="PTHR23316">
    <property type="entry name" value="IMPORTIN ALPHA"/>
    <property type="match status" value="1"/>
</dbReference>
<name>A0AAU9JTK6_9CILI</name>
<dbReference type="Gene3D" id="1.25.10.10">
    <property type="entry name" value="Leucine-rich Repeat Variant"/>
    <property type="match status" value="1"/>
</dbReference>
<protein>
    <recommendedName>
        <fullName evidence="5">Importin subunit alpha</fullName>
    </recommendedName>
</protein>
<comment type="caution">
    <text evidence="6">The sequence shown here is derived from an EMBL/GenBank/DDBJ whole genome shotgun (WGS) entry which is preliminary data.</text>
</comment>
<dbReference type="AlphaFoldDB" id="A0AAU9JTK6"/>
<dbReference type="EMBL" id="CAJZBQ010000051">
    <property type="protein sequence ID" value="CAG9330210.1"/>
    <property type="molecule type" value="Genomic_DNA"/>
</dbReference>
<evidence type="ECO:0000256" key="2">
    <source>
        <dbReference type="ARBA" id="ARBA00022448"/>
    </source>
</evidence>
<gene>
    <name evidence="6" type="ORF">BSTOLATCC_MIC50810</name>
</gene>
<evidence type="ECO:0000256" key="3">
    <source>
        <dbReference type="ARBA" id="ARBA00022737"/>
    </source>
</evidence>
<dbReference type="InterPro" id="IPR016024">
    <property type="entry name" value="ARM-type_fold"/>
</dbReference>
<evidence type="ECO:0000256" key="5">
    <source>
        <dbReference type="PIRNR" id="PIRNR005673"/>
    </source>
</evidence>
<dbReference type="SMART" id="SM00185">
    <property type="entry name" value="ARM"/>
    <property type="match status" value="6"/>
</dbReference>
<dbReference type="InterPro" id="IPR000225">
    <property type="entry name" value="Armadillo"/>
</dbReference>
<proteinExistence type="inferred from homology"/>
<keyword evidence="7" id="KW-1185">Reference proteome</keyword>